<feature type="region of interest" description="Disordered" evidence="1">
    <location>
        <begin position="144"/>
        <end position="185"/>
    </location>
</feature>
<dbReference type="PROSITE" id="PS51318">
    <property type="entry name" value="TAT"/>
    <property type="match status" value="1"/>
</dbReference>
<feature type="compositionally biased region" description="Polar residues" evidence="1">
    <location>
        <begin position="175"/>
        <end position="185"/>
    </location>
</feature>
<organism evidence="2">
    <name type="scientific">freshwater metagenome</name>
    <dbReference type="NCBI Taxonomy" id="449393"/>
    <lineage>
        <taxon>unclassified sequences</taxon>
        <taxon>metagenomes</taxon>
        <taxon>ecological metagenomes</taxon>
    </lineage>
</organism>
<evidence type="ECO:0000313" key="2">
    <source>
        <dbReference type="EMBL" id="CAB4608684.1"/>
    </source>
</evidence>
<proteinExistence type="predicted"/>
<gene>
    <name evidence="2" type="ORF">UFOPK1835_00935</name>
</gene>
<dbReference type="EMBL" id="CAEZUP010000033">
    <property type="protein sequence ID" value="CAB4608684.1"/>
    <property type="molecule type" value="Genomic_DNA"/>
</dbReference>
<protein>
    <submittedName>
        <fullName evidence="2">Unannotated protein</fullName>
    </submittedName>
</protein>
<sequence>MRRIDELDAEMAQLRARVEAMSRESPVAPAPPAPPAHDAAAEPVSRRRALRTVGTVAAGALAGGFALGVGADPAAAAAPASFDATTGVPAVTADAGAAAATDAIHASAAAAGRHGVYAVATGTASAYGVYGFSTADSSSIGVRGSSTSGSGVSGDTTSGTGVIGTSTSGRGVSGASDSNAGVHGSSTNGAGVAGISYNAPGVSGSSTNGVGGDFSGDTAGHLHGTAIGLRASGGRVAASFDNTNAAPPTRTSVRFNRGDLDVDANGNLWFCIGSGTPGTWRQITGPGSAGSFHAVTPGRVYDSRCAQPSPGRITVGTKRTLSIADQRNLETGIVTVPNFVPAGATAVSANITVVETSGNGWLAVNPGGTLAVTASTINWSASGLYLANCVNLTLNTNRQITVICGNGSTDFFIDINGYYL</sequence>
<name>A0A6J6HBZ7_9ZZZZ</name>
<dbReference type="InterPro" id="IPR006311">
    <property type="entry name" value="TAT_signal"/>
</dbReference>
<accession>A0A6J6HBZ7</accession>
<feature type="compositionally biased region" description="Low complexity" evidence="1">
    <location>
        <begin position="144"/>
        <end position="174"/>
    </location>
</feature>
<feature type="region of interest" description="Disordered" evidence="1">
    <location>
        <begin position="19"/>
        <end position="45"/>
    </location>
</feature>
<dbReference type="AlphaFoldDB" id="A0A6J6HBZ7"/>
<evidence type="ECO:0000256" key="1">
    <source>
        <dbReference type="SAM" id="MobiDB-lite"/>
    </source>
</evidence>
<reference evidence="2" key="1">
    <citation type="submission" date="2020-05" db="EMBL/GenBank/DDBJ databases">
        <authorList>
            <person name="Chiriac C."/>
            <person name="Salcher M."/>
            <person name="Ghai R."/>
            <person name="Kavagutti S V."/>
        </authorList>
    </citation>
    <scope>NUCLEOTIDE SEQUENCE</scope>
</reference>